<evidence type="ECO:0000313" key="3">
    <source>
        <dbReference type="EMBL" id="CAA2626798.1"/>
    </source>
</evidence>
<dbReference type="Pfam" id="PF14476">
    <property type="entry name" value="Chloroplast_duf"/>
    <property type="match status" value="1"/>
</dbReference>
<dbReference type="AlphaFoldDB" id="A0A7I8KYJ5"/>
<feature type="region of interest" description="Disordered" evidence="1">
    <location>
        <begin position="242"/>
        <end position="266"/>
    </location>
</feature>
<evidence type="ECO:0000313" key="5">
    <source>
        <dbReference type="EMBL" id="CAA7402859.1"/>
    </source>
</evidence>
<dbReference type="InterPro" id="IPR027949">
    <property type="entry name" value="Chloroplast_duf"/>
</dbReference>
<feature type="region of interest" description="Disordered" evidence="1">
    <location>
        <begin position="1"/>
        <end position="24"/>
    </location>
</feature>
<dbReference type="PANTHER" id="PTHR33358">
    <property type="entry name" value="F-BOX PROTEIN WITH A DOMAIN PROTEIN"/>
    <property type="match status" value="1"/>
</dbReference>
<feature type="transmembrane region" description="Helical" evidence="2">
    <location>
        <begin position="111"/>
        <end position="131"/>
    </location>
</feature>
<dbReference type="EMBL" id="LR746272">
    <property type="protein sequence ID" value="CAA7402859.1"/>
    <property type="molecule type" value="Genomic_DNA"/>
</dbReference>
<proteinExistence type="predicted"/>
<evidence type="ECO:0000256" key="1">
    <source>
        <dbReference type="SAM" id="MobiDB-lite"/>
    </source>
</evidence>
<evidence type="ECO:0000313" key="6">
    <source>
        <dbReference type="Proteomes" id="UP000663760"/>
    </source>
</evidence>
<feature type="compositionally biased region" description="Basic residues" evidence="1">
    <location>
        <begin position="242"/>
        <end position="255"/>
    </location>
</feature>
<dbReference type="EMBL" id="LR746272">
    <property type="protein sequence ID" value="CAA7402858.1"/>
    <property type="molecule type" value="Genomic_DNA"/>
</dbReference>
<protein>
    <submittedName>
        <fullName evidence="5">Uncharacterized protein</fullName>
    </submittedName>
</protein>
<dbReference type="PANTHER" id="PTHR33358:SF12">
    <property type="entry name" value="F-BOX PROTEIN WITH A DOMAIN PROTEIN"/>
    <property type="match status" value="1"/>
</dbReference>
<keyword evidence="2" id="KW-1133">Transmembrane helix</keyword>
<keyword evidence="6" id="KW-1185">Reference proteome</keyword>
<sequence length="432" mass="46548">MATMQATALLRAPLPSREPARRRVQAISRPQVHLGDTSLSLRKMPASVSTADPLKMAATEAPTYQPPARGHAAGAGADDLVTSKLYAVMEVAADRIEMHDIIGVQRDNWNLLLLNSINAMTLTASISAGLSSIPLDGASPHHAAFRISSALLYSAATVMLLAVNKIQPSQLAEEQRNATRLFRQLVKKIQTTLALRNPTPADVEDAVDRVLALDTAYPLPLLPGMLEKFPKTIEPTVWWPKRGRARSQSQSRHKNTMAESSQSNNGWNEGLEGVMAGILKMLKKTDTEEYLTFGALALSINKVLAITGPVLTGVAAAGAALSDSAILGPWPLLLAVVGGALATAVNTLEHGAQVGMIFELFRNNAGYYRQLEEEIEVNLSETDVEERENGEMFELKMALRLGRSLSDLRSLSSSSSSYKVNGGGHEHAGKLF</sequence>
<name>A0A7I8KYJ5_SPIIN</name>
<dbReference type="OrthoDB" id="765586at2759"/>
<reference evidence="5" key="1">
    <citation type="submission" date="2020-02" db="EMBL/GenBank/DDBJ databases">
        <authorList>
            <person name="Scholz U."/>
            <person name="Mascher M."/>
            <person name="Fiebig A."/>
        </authorList>
    </citation>
    <scope>NUCLEOTIDE SEQUENCE</scope>
</reference>
<organism evidence="5 6">
    <name type="scientific">Spirodela intermedia</name>
    <name type="common">Intermediate duckweed</name>
    <dbReference type="NCBI Taxonomy" id="51605"/>
    <lineage>
        <taxon>Eukaryota</taxon>
        <taxon>Viridiplantae</taxon>
        <taxon>Streptophyta</taxon>
        <taxon>Embryophyta</taxon>
        <taxon>Tracheophyta</taxon>
        <taxon>Spermatophyta</taxon>
        <taxon>Magnoliopsida</taxon>
        <taxon>Liliopsida</taxon>
        <taxon>Araceae</taxon>
        <taxon>Lemnoideae</taxon>
        <taxon>Spirodela</taxon>
    </lineage>
</organism>
<dbReference type="Proteomes" id="UP000663760">
    <property type="component" value="Chromosome 9"/>
</dbReference>
<dbReference type="EMBL" id="LR743596">
    <property type="protein sequence ID" value="CAA2626798.1"/>
    <property type="molecule type" value="Genomic_DNA"/>
</dbReference>
<feature type="compositionally biased region" description="Polar residues" evidence="1">
    <location>
        <begin position="257"/>
        <end position="266"/>
    </location>
</feature>
<accession>A0A7I8KYJ5</accession>
<feature type="region of interest" description="Disordered" evidence="1">
    <location>
        <begin position="412"/>
        <end position="432"/>
    </location>
</feature>
<evidence type="ECO:0000313" key="4">
    <source>
        <dbReference type="EMBL" id="CAA7402858.1"/>
    </source>
</evidence>
<feature type="transmembrane region" description="Helical" evidence="2">
    <location>
        <begin position="290"/>
        <end position="321"/>
    </location>
</feature>
<gene>
    <name evidence="3" type="ORF">SI7747_09012485</name>
    <name evidence="4" type="ORF">SI8410_09013536</name>
    <name evidence="5" type="ORF">SI8410_09013537</name>
</gene>
<evidence type="ECO:0000256" key="2">
    <source>
        <dbReference type="SAM" id="Phobius"/>
    </source>
</evidence>
<keyword evidence="2" id="KW-0812">Transmembrane</keyword>
<keyword evidence="2" id="KW-0472">Membrane</keyword>
<feature type="transmembrane region" description="Helical" evidence="2">
    <location>
        <begin position="143"/>
        <end position="163"/>
    </location>
</feature>
<feature type="transmembrane region" description="Helical" evidence="2">
    <location>
        <begin position="327"/>
        <end position="348"/>
    </location>
</feature>